<proteinExistence type="predicted"/>
<dbReference type="Proteomes" id="UP000814176">
    <property type="component" value="Unassembled WGS sequence"/>
</dbReference>
<dbReference type="EMBL" id="JADCUA010000013">
    <property type="protein sequence ID" value="KAH9835159.1"/>
    <property type="molecule type" value="Genomic_DNA"/>
</dbReference>
<evidence type="ECO:0000313" key="1">
    <source>
        <dbReference type="EMBL" id="KAH9835159.1"/>
    </source>
</evidence>
<protein>
    <submittedName>
        <fullName evidence="1">Uncharacterized protein</fullName>
    </submittedName>
</protein>
<reference evidence="1 2" key="1">
    <citation type="journal article" date="2021" name="Environ. Microbiol.">
        <title>Gene family expansions and transcriptome signatures uncover fungal adaptations to wood decay.</title>
        <authorList>
            <person name="Hage H."/>
            <person name="Miyauchi S."/>
            <person name="Viragh M."/>
            <person name="Drula E."/>
            <person name="Min B."/>
            <person name="Chaduli D."/>
            <person name="Navarro D."/>
            <person name="Favel A."/>
            <person name="Norest M."/>
            <person name="Lesage-Meessen L."/>
            <person name="Balint B."/>
            <person name="Merenyi Z."/>
            <person name="de Eugenio L."/>
            <person name="Morin E."/>
            <person name="Martinez A.T."/>
            <person name="Baldrian P."/>
            <person name="Stursova M."/>
            <person name="Martinez M.J."/>
            <person name="Novotny C."/>
            <person name="Magnuson J.K."/>
            <person name="Spatafora J.W."/>
            <person name="Maurice S."/>
            <person name="Pangilinan J."/>
            <person name="Andreopoulos W."/>
            <person name="LaButti K."/>
            <person name="Hundley H."/>
            <person name="Na H."/>
            <person name="Kuo A."/>
            <person name="Barry K."/>
            <person name="Lipzen A."/>
            <person name="Henrissat B."/>
            <person name="Riley R."/>
            <person name="Ahrendt S."/>
            <person name="Nagy L.G."/>
            <person name="Grigoriev I.V."/>
            <person name="Martin F."/>
            <person name="Rosso M.N."/>
        </authorList>
    </citation>
    <scope>NUCLEOTIDE SEQUENCE [LARGE SCALE GENOMIC DNA]</scope>
    <source>
        <strain evidence="1 2">CIRM-BRFM 1785</strain>
    </source>
</reference>
<gene>
    <name evidence="1" type="ORF">C8Q71DRAFT_106740</name>
</gene>
<keyword evidence="2" id="KW-1185">Reference proteome</keyword>
<name>A0ABQ8KDH1_9APHY</name>
<sequence length="259" mass="29520">MRRHMHAESRGSCRRNAQELANIRDHPWSCCRAVYCTRGLGLISRASYHLSGGKKTYEEAATPCPWIQHPPFRLDAPITLPRLTLQCDAHVVVLVYVEEMPVTGEGKANLTWVVKTRPIKQLGKRQHLTLEIDSQRSGVGKLTSVVELRRHWILFTVSGGPFLCNLRVPVPWAALDDLESFTHSKLYFTLPVLPRPHEEFRRNPLFTNDEENPYAFEPPERGASELEPAVRLARITCQWKPPSLDRSVDSEGEVRSKSH</sequence>
<dbReference type="RefSeq" id="XP_047777592.1">
    <property type="nucleotide sequence ID" value="XM_047916289.1"/>
</dbReference>
<dbReference type="GeneID" id="71997021"/>
<comment type="caution">
    <text evidence="1">The sequence shown here is derived from an EMBL/GenBank/DDBJ whole genome shotgun (WGS) entry which is preliminary data.</text>
</comment>
<organism evidence="1 2">
    <name type="scientific">Rhodofomes roseus</name>
    <dbReference type="NCBI Taxonomy" id="34475"/>
    <lineage>
        <taxon>Eukaryota</taxon>
        <taxon>Fungi</taxon>
        <taxon>Dikarya</taxon>
        <taxon>Basidiomycota</taxon>
        <taxon>Agaricomycotina</taxon>
        <taxon>Agaricomycetes</taxon>
        <taxon>Polyporales</taxon>
        <taxon>Rhodofomes</taxon>
    </lineage>
</organism>
<evidence type="ECO:0000313" key="2">
    <source>
        <dbReference type="Proteomes" id="UP000814176"/>
    </source>
</evidence>
<accession>A0ABQ8KDH1</accession>